<keyword evidence="1" id="KW-1133">Transmembrane helix</keyword>
<name>A0A8H5GK77_9AGAR</name>
<keyword evidence="1" id="KW-0812">Transmembrane</keyword>
<feature type="transmembrane region" description="Helical" evidence="1">
    <location>
        <begin position="212"/>
        <end position="230"/>
    </location>
</feature>
<evidence type="ECO:0000313" key="3">
    <source>
        <dbReference type="Proteomes" id="UP000559256"/>
    </source>
</evidence>
<feature type="transmembrane region" description="Helical" evidence="1">
    <location>
        <begin position="266"/>
        <end position="285"/>
    </location>
</feature>
<dbReference type="EMBL" id="JAACJM010000024">
    <property type="protein sequence ID" value="KAF5366255.1"/>
    <property type="molecule type" value="Genomic_DNA"/>
</dbReference>
<protein>
    <recommendedName>
        <fullName evidence="4">DUF1275 domain protein</fullName>
    </recommendedName>
</protein>
<organism evidence="2 3">
    <name type="scientific">Tetrapyrgos nigripes</name>
    <dbReference type="NCBI Taxonomy" id="182062"/>
    <lineage>
        <taxon>Eukaryota</taxon>
        <taxon>Fungi</taxon>
        <taxon>Dikarya</taxon>
        <taxon>Basidiomycota</taxon>
        <taxon>Agaricomycotina</taxon>
        <taxon>Agaricomycetes</taxon>
        <taxon>Agaricomycetidae</taxon>
        <taxon>Agaricales</taxon>
        <taxon>Marasmiineae</taxon>
        <taxon>Marasmiaceae</taxon>
        <taxon>Tetrapyrgos</taxon>
    </lineage>
</organism>
<evidence type="ECO:0000313" key="2">
    <source>
        <dbReference type="EMBL" id="KAF5366255.1"/>
    </source>
</evidence>
<feature type="transmembrane region" description="Helical" evidence="1">
    <location>
        <begin position="141"/>
        <end position="162"/>
    </location>
</feature>
<keyword evidence="1" id="KW-0472">Membrane</keyword>
<evidence type="ECO:0000256" key="1">
    <source>
        <dbReference type="SAM" id="Phobius"/>
    </source>
</evidence>
<sequence length="319" mass="34363">MLRIGTKCSASSLSQKKMAFPDDTERALPLTSERTLLTRLTSKSWGDVDTSACTFQMNAYYLMSGFMNAITFSASSIWCGFQSGNTTQLAVAVARLWEGETTQFLRRDRQALASLLSFILGALIGRFVGNLMGAKSRGWMMIGTFIQALLTMAAAVEIWSSGQGYPGITDERFTGGVAWTDARAFLCLCFMSASMGLQGLMSVQLKTHSGATLPLTTTWCELMGIGTLFTLNRLDTARDQRVYGIASVFLGGILARSIAARLGSPGVLGIGVVIRVVISLSWYFVPSSPDAAVPEERVATTDSDKSKNCVSVTVHPVPV</sequence>
<dbReference type="PANTHER" id="PTHR37488">
    <property type="entry name" value="DUF1275 DOMAIN-CONTAINING PROTEIN"/>
    <property type="match status" value="1"/>
</dbReference>
<gene>
    <name evidence="2" type="ORF">D9758_005682</name>
</gene>
<accession>A0A8H5GK77</accession>
<keyword evidence="3" id="KW-1185">Reference proteome</keyword>
<evidence type="ECO:0008006" key="4">
    <source>
        <dbReference type="Google" id="ProtNLM"/>
    </source>
</evidence>
<dbReference type="AlphaFoldDB" id="A0A8H5GK77"/>
<comment type="caution">
    <text evidence="2">The sequence shown here is derived from an EMBL/GenBank/DDBJ whole genome shotgun (WGS) entry which is preliminary data.</text>
</comment>
<dbReference type="Proteomes" id="UP000559256">
    <property type="component" value="Unassembled WGS sequence"/>
</dbReference>
<dbReference type="InterPro" id="IPR010699">
    <property type="entry name" value="DUF1275"/>
</dbReference>
<dbReference type="OrthoDB" id="5288586at2759"/>
<reference evidence="2 3" key="1">
    <citation type="journal article" date="2020" name="ISME J.">
        <title>Uncovering the hidden diversity of litter-decomposition mechanisms in mushroom-forming fungi.</title>
        <authorList>
            <person name="Floudas D."/>
            <person name="Bentzer J."/>
            <person name="Ahren D."/>
            <person name="Johansson T."/>
            <person name="Persson P."/>
            <person name="Tunlid A."/>
        </authorList>
    </citation>
    <scope>NUCLEOTIDE SEQUENCE [LARGE SCALE GENOMIC DNA]</scope>
    <source>
        <strain evidence="2 3">CBS 291.85</strain>
    </source>
</reference>
<dbReference type="PANTHER" id="PTHR37488:SF2">
    <property type="entry name" value="DUF1275 DOMAIN-CONTAINING PROTEIN"/>
    <property type="match status" value="1"/>
</dbReference>
<dbReference type="Pfam" id="PF06912">
    <property type="entry name" value="DUF1275"/>
    <property type="match status" value="1"/>
</dbReference>
<feature type="transmembrane region" description="Helical" evidence="1">
    <location>
        <begin position="111"/>
        <end position="129"/>
    </location>
</feature>
<feature type="transmembrane region" description="Helical" evidence="1">
    <location>
        <begin position="182"/>
        <end position="200"/>
    </location>
</feature>
<proteinExistence type="predicted"/>